<dbReference type="PANTHER" id="PTHR47843">
    <property type="entry name" value="BTB DOMAIN-CONTAINING PROTEIN-RELATED"/>
    <property type="match status" value="1"/>
</dbReference>
<feature type="domain" description="BTB" evidence="2">
    <location>
        <begin position="44"/>
        <end position="106"/>
    </location>
</feature>
<dbReference type="SUPFAM" id="SSF54695">
    <property type="entry name" value="POZ domain"/>
    <property type="match status" value="1"/>
</dbReference>
<gene>
    <name evidence="3" type="ORF">DFL_000382</name>
</gene>
<dbReference type="CDD" id="cd18186">
    <property type="entry name" value="BTB_POZ_ZBTB_KLHL-like"/>
    <property type="match status" value="1"/>
</dbReference>
<reference evidence="3 4" key="1">
    <citation type="submission" date="2019-01" db="EMBL/GenBank/DDBJ databases">
        <title>Intercellular communication is required for trap formation in the nematode-trapping fungus Duddingtonia flagrans.</title>
        <authorList>
            <person name="Youssar L."/>
            <person name="Wernet V."/>
            <person name="Hensel N."/>
            <person name="Hildebrandt H.-G."/>
            <person name="Fischer R."/>
        </authorList>
    </citation>
    <scope>NUCLEOTIDE SEQUENCE [LARGE SCALE GENOMIC DNA]</scope>
    <source>
        <strain evidence="3 4">CBS H-5679</strain>
    </source>
</reference>
<dbReference type="InterPro" id="IPR011333">
    <property type="entry name" value="SKP1/BTB/POZ_sf"/>
</dbReference>
<sequence>MLVVTRSQKGKMEENNVDTSRRTPEYTIGQEPSESEACEDSNGPDVFVLVGPKRQRFGLHESTLSVSDFFNAALRSDSFKGGRDRIVRLPDIEPPAFKSIVNWIYNLTKYEDLELIEKSKILSLFKTADYLLLDIYKTKVLMDLTYRVSTYLQNTYLKVAMASYKSHMGRQCIVCKAMGPKGAIEIVTAIYEYCHPQEMEYVQRCLIAIAAATEEVKDIEDNEEWDEQLTKIWNIAKNGIENTKNAESAIHFGKLSTVSQSDGRFSANRAYAGGNISGRNGRITSAPKWEE</sequence>
<dbReference type="EMBL" id="SAEB01000001">
    <property type="protein sequence ID" value="RVD89370.1"/>
    <property type="molecule type" value="Genomic_DNA"/>
</dbReference>
<dbReference type="AlphaFoldDB" id="A0A437AF79"/>
<dbReference type="OrthoDB" id="194443at2759"/>
<dbReference type="PANTHER" id="PTHR47843:SF2">
    <property type="entry name" value="BTB DOMAIN-CONTAINING PROTEIN"/>
    <property type="match status" value="1"/>
</dbReference>
<feature type="region of interest" description="Disordered" evidence="1">
    <location>
        <begin position="1"/>
        <end position="41"/>
    </location>
</feature>
<dbReference type="RefSeq" id="XP_067494914.1">
    <property type="nucleotide sequence ID" value="XM_067632811.1"/>
</dbReference>
<accession>A0A437AF79</accession>
<proteinExistence type="predicted"/>
<keyword evidence="4" id="KW-1185">Reference proteome</keyword>
<dbReference type="VEuPathDB" id="FungiDB:DFL_000382"/>
<dbReference type="Gene3D" id="3.30.710.10">
    <property type="entry name" value="Potassium Channel Kv1.1, Chain A"/>
    <property type="match status" value="1"/>
</dbReference>
<dbReference type="PROSITE" id="PS50097">
    <property type="entry name" value="BTB"/>
    <property type="match status" value="1"/>
</dbReference>
<evidence type="ECO:0000313" key="4">
    <source>
        <dbReference type="Proteomes" id="UP000283090"/>
    </source>
</evidence>
<evidence type="ECO:0000256" key="1">
    <source>
        <dbReference type="SAM" id="MobiDB-lite"/>
    </source>
</evidence>
<organism evidence="3 4">
    <name type="scientific">Arthrobotrys flagrans</name>
    <name type="common">Nematode-trapping fungus</name>
    <name type="synonym">Trichothecium flagrans</name>
    <dbReference type="NCBI Taxonomy" id="97331"/>
    <lineage>
        <taxon>Eukaryota</taxon>
        <taxon>Fungi</taxon>
        <taxon>Dikarya</taxon>
        <taxon>Ascomycota</taxon>
        <taxon>Pezizomycotina</taxon>
        <taxon>Orbiliomycetes</taxon>
        <taxon>Orbiliales</taxon>
        <taxon>Orbiliaceae</taxon>
        <taxon>Arthrobotrys</taxon>
    </lineage>
</organism>
<dbReference type="SMART" id="SM00225">
    <property type="entry name" value="BTB"/>
    <property type="match status" value="1"/>
</dbReference>
<name>A0A437AF79_ARTFL</name>
<evidence type="ECO:0000313" key="3">
    <source>
        <dbReference type="EMBL" id="RVD89370.1"/>
    </source>
</evidence>
<dbReference type="Pfam" id="PF00651">
    <property type="entry name" value="BTB"/>
    <property type="match status" value="1"/>
</dbReference>
<evidence type="ECO:0000259" key="2">
    <source>
        <dbReference type="PROSITE" id="PS50097"/>
    </source>
</evidence>
<dbReference type="Proteomes" id="UP000283090">
    <property type="component" value="Unassembled WGS sequence"/>
</dbReference>
<dbReference type="GeneID" id="93582693"/>
<feature type="compositionally biased region" description="Basic and acidic residues" evidence="1">
    <location>
        <begin position="10"/>
        <end position="24"/>
    </location>
</feature>
<comment type="caution">
    <text evidence="3">The sequence shown here is derived from an EMBL/GenBank/DDBJ whole genome shotgun (WGS) entry which is preliminary data.</text>
</comment>
<dbReference type="InterPro" id="IPR000210">
    <property type="entry name" value="BTB/POZ_dom"/>
</dbReference>
<protein>
    <recommendedName>
        <fullName evidence="2">BTB domain-containing protein</fullName>
    </recommendedName>
</protein>